<keyword evidence="2 12" id="KW-0639">Primosome</keyword>
<dbReference type="SMART" id="SM00493">
    <property type="entry name" value="TOPRIM"/>
    <property type="match status" value="1"/>
</dbReference>
<dbReference type="InterPro" id="IPR030846">
    <property type="entry name" value="DnaG_bac"/>
</dbReference>
<evidence type="ECO:0000259" key="15">
    <source>
        <dbReference type="PROSITE" id="PS50880"/>
    </source>
</evidence>
<dbReference type="GO" id="GO:0008270">
    <property type="term" value="F:zinc ion binding"/>
    <property type="evidence" value="ECO:0007669"/>
    <property type="project" value="UniProtKB-UniRule"/>
</dbReference>
<evidence type="ECO:0000256" key="7">
    <source>
        <dbReference type="ARBA" id="ARBA00022771"/>
    </source>
</evidence>
<dbReference type="PROSITE" id="PS50880">
    <property type="entry name" value="TOPRIM"/>
    <property type="match status" value="1"/>
</dbReference>
<evidence type="ECO:0000256" key="4">
    <source>
        <dbReference type="ARBA" id="ARBA00022695"/>
    </source>
</evidence>
<dbReference type="InterPro" id="IPR034151">
    <property type="entry name" value="TOPRIM_DnaG_bac"/>
</dbReference>
<comment type="cofactor">
    <cofactor evidence="12 13 14">
        <name>Zn(2+)</name>
        <dbReference type="ChEBI" id="CHEBI:29105"/>
    </cofactor>
    <text evidence="12 13 14">Binds 1 zinc ion per monomer.</text>
</comment>
<proteinExistence type="inferred from homology"/>
<evidence type="ECO:0000256" key="1">
    <source>
        <dbReference type="ARBA" id="ARBA00022478"/>
    </source>
</evidence>
<evidence type="ECO:0000256" key="14">
    <source>
        <dbReference type="PIRSR" id="PIRSR002811-1"/>
    </source>
</evidence>
<dbReference type="PANTHER" id="PTHR30313:SF2">
    <property type="entry name" value="DNA PRIMASE"/>
    <property type="match status" value="1"/>
</dbReference>
<dbReference type="Proteomes" id="UP000595564">
    <property type="component" value="Chromosome"/>
</dbReference>
<dbReference type="Gene3D" id="3.40.1360.10">
    <property type="match status" value="1"/>
</dbReference>
<dbReference type="GO" id="GO:0003677">
    <property type="term" value="F:DNA binding"/>
    <property type="evidence" value="ECO:0007669"/>
    <property type="project" value="UniProtKB-KW"/>
</dbReference>
<keyword evidence="10 12" id="KW-0238">DNA-binding</keyword>
<dbReference type="GO" id="GO:0003899">
    <property type="term" value="F:DNA-directed RNA polymerase activity"/>
    <property type="evidence" value="ECO:0007669"/>
    <property type="project" value="UniProtKB-UniRule"/>
</dbReference>
<evidence type="ECO:0000256" key="10">
    <source>
        <dbReference type="ARBA" id="ARBA00023125"/>
    </source>
</evidence>
<dbReference type="InterPro" id="IPR036977">
    <property type="entry name" value="DNA_primase_Znf_CHC2"/>
</dbReference>
<protein>
    <recommendedName>
        <fullName evidence="12 13">DNA primase</fullName>
        <ecNumber evidence="12">2.7.7.101</ecNumber>
    </recommendedName>
</protein>
<keyword evidence="5 12" id="KW-0235">DNA replication</keyword>
<dbReference type="CDD" id="cd03364">
    <property type="entry name" value="TOPRIM_DnaG_primases"/>
    <property type="match status" value="1"/>
</dbReference>
<comment type="similarity">
    <text evidence="12 13">Belongs to the DnaG primase family.</text>
</comment>
<feature type="zinc finger region" description="CHC2-type" evidence="12 14">
    <location>
        <begin position="38"/>
        <end position="62"/>
    </location>
</feature>
<sequence>MGFSPDFIRELKSLINIEDLIGEYVKLERAGSRLRALCPFHSEKTPSFYVNPDSGLFHCFGCKASGDVISFVERIENLDFNEAVKFLAEKYNIPIKYTSDGYDKTEKDAIFDVLQEAQNYYRQNLKKDSKPYKYLTERGILEETIEFLKLGFAPESGVINYLLKKGFDRDVIEKAGLTISGGIDRFRKRIMFPIFNLFDKVVGFGGRIIEKSENAPKYLNSPTTPVFEKKTLLYGLNFSKDYIRKRDFVILVEGYMDFASLFQNGVFEVAAALGTAFTERHAKLIRRFASKVYLSFDADQAGLKAAIRSFEILANEGLFVYAIDLPEGEDPDSFVRKFGKESFYILLEGANEIPIFLTKYFLNKEDFHSKSLREKLESIKLILETVSKIDDRVRQGYYVREIASMLDVPENNLLSELKKISDKNSFRTYVKQEEKKGKVLFSEEEKALLCFIAFNSQKKSEIDRELKGYIETLPCYPFYQKLMELDYEIIGHIAHELPEELKEILSSVDSVTSDLRVILKTIKRLSIKKQIENINEKLKTFADSLTDDEKLMLLNQKVQLQKDFHKL</sequence>
<dbReference type="NCBIfam" id="TIGR01391">
    <property type="entry name" value="dnaG"/>
    <property type="match status" value="1"/>
</dbReference>
<evidence type="ECO:0000256" key="3">
    <source>
        <dbReference type="ARBA" id="ARBA00022679"/>
    </source>
</evidence>
<keyword evidence="9" id="KW-0460">Magnesium</keyword>
<comment type="subunit">
    <text evidence="12">Monomer. Interacts with DnaB.</text>
</comment>
<dbReference type="InterPro" id="IPR037068">
    <property type="entry name" value="DNA_primase_core_N_sf"/>
</dbReference>
<dbReference type="SMART" id="SM00400">
    <property type="entry name" value="ZnF_CHCC"/>
    <property type="match status" value="1"/>
</dbReference>
<reference evidence="16 17" key="1">
    <citation type="journal article" date="2012" name="Extremophiles">
        <title>Thermotomaculum hydrothermale gen. nov., sp. nov., a novel heterotrophic thermophile within the phylum Acidobacteria from a deep-sea hydrothermal vent chimney in the Southern Okinawa Trough.</title>
        <authorList>
            <person name="Izumi H."/>
            <person name="Nunoura T."/>
            <person name="Miyazaki M."/>
            <person name="Mino S."/>
            <person name="Toki T."/>
            <person name="Takai K."/>
            <person name="Sako Y."/>
            <person name="Sawabe T."/>
            <person name="Nakagawa S."/>
        </authorList>
    </citation>
    <scope>NUCLEOTIDE SEQUENCE [LARGE SCALE GENOMIC DNA]</scope>
    <source>
        <strain evidence="16 17">AC55</strain>
    </source>
</reference>
<keyword evidence="1 12" id="KW-0240">DNA-directed RNA polymerase</keyword>
<evidence type="ECO:0000256" key="2">
    <source>
        <dbReference type="ARBA" id="ARBA00022515"/>
    </source>
</evidence>
<keyword evidence="4 12" id="KW-0548">Nucleotidyltransferase</keyword>
<evidence type="ECO:0000256" key="8">
    <source>
        <dbReference type="ARBA" id="ARBA00022833"/>
    </source>
</evidence>
<dbReference type="InterPro" id="IPR050219">
    <property type="entry name" value="DnaG_primase"/>
</dbReference>
<keyword evidence="7 12" id="KW-0863">Zinc-finger</keyword>
<evidence type="ECO:0000313" key="16">
    <source>
        <dbReference type="EMBL" id="BBB33020.1"/>
    </source>
</evidence>
<feature type="domain" description="Toprim" evidence="15">
    <location>
        <begin position="247"/>
        <end position="326"/>
    </location>
</feature>
<dbReference type="KEGG" id="thyd:TTHT_1516"/>
<dbReference type="PIRSF" id="PIRSF002811">
    <property type="entry name" value="DnaG"/>
    <property type="match status" value="1"/>
</dbReference>
<evidence type="ECO:0000313" key="17">
    <source>
        <dbReference type="Proteomes" id="UP000595564"/>
    </source>
</evidence>
<comment type="domain">
    <text evidence="12">Contains an N-terminal zinc-binding domain, a central core domain that contains the primase activity, and a C-terminal DnaB-binding domain.</text>
</comment>
<keyword evidence="17" id="KW-1185">Reference proteome</keyword>
<dbReference type="RefSeq" id="WP_201327319.1">
    <property type="nucleotide sequence ID" value="NZ_AP017470.1"/>
</dbReference>
<comment type="catalytic activity">
    <reaction evidence="12">
        <text>ssDNA + n NTP = ssDNA/pppN(pN)n-1 hybrid + (n-1) diphosphate.</text>
        <dbReference type="EC" id="2.7.7.101"/>
    </reaction>
</comment>
<evidence type="ECO:0000256" key="5">
    <source>
        <dbReference type="ARBA" id="ARBA00022705"/>
    </source>
</evidence>
<gene>
    <name evidence="12" type="primary">dnaG</name>
    <name evidence="16" type="ORF">TTHT_1516</name>
</gene>
<keyword evidence="3 12" id="KW-0808">Transferase</keyword>
<keyword evidence="11 12" id="KW-0804">Transcription</keyword>
<dbReference type="SUPFAM" id="SSF57783">
    <property type="entry name" value="Zinc beta-ribbon"/>
    <property type="match status" value="1"/>
</dbReference>
<dbReference type="HAMAP" id="MF_00974">
    <property type="entry name" value="DNA_primase_DnaG"/>
    <property type="match status" value="1"/>
</dbReference>
<evidence type="ECO:0000256" key="12">
    <source>
        <dbReference type="HAMAP-Rule" id="MF_00974"/>
    </source>
</evidence>
<dbReference type="InterPro" id="IPR013264">
    <property type="entry name" value="DNAG_N"/>
</dbReference>
<accession>A0A7R6PY80</accession>
<keyword evidence="6 12" id="KW-0479">Metal-binding</keyword>
<dbReference type="Pfam" id="PF08275">
    <property type="entry name" value="DNAG_N"/>
    <property type="match status" value="1"/>
</dbReference>
<organism evidence="16 17">
    <name type="scientific">Thermotomaculum hydrothermale</name>
    <dbReference type="NCBI Taxonomy" id="981385"/>
    <lineage>
        <taxon>Bacteria</taxon>
        <taxon>Pseudomonadati</taxon>
        <taxon>Acidobacteriota</taxon>
        <taxon>Holophagae</taxon>
        <taxon>Thermotomaculales</taxon>
        <taxon>Thermotomaculaceae</taxon>
        <taxon>Thermotomaculum</taxon>
    </lineage>
</organism>
<dbReference type="GO" id="GO:1990077">
    <property type="term" value="C:primosome complex"/>
    <property type="evidence" value="ECO:0007669"/>
    <property type="project" value="UniProtKB-KW"/>
</dbReference>
<dbReference type="Gene3D" id="3.90.580.10">
    <property type="entry name" value="Zinc finger, CHC2-type domain"/>
    <property type="match status" value="1"/>
</dbReference>
<dbReference type="Gene3D" id="3.90.980.10">
    <property type="entry name" value="DNA primase, catalytic core, N-terminal domain"/>
    <property type="match status" value="1"/>
</dbReference>
<dbReference type="FunFam" id="3.90.580.10:FF:000001">
    <property type="entry name" value="DNA primase"/>
    <property type="match status" value="1"/>
</dbReference>
<evidence type="ECO:0000256" key="11">
    <source>
        <dbReference type="ARBA" id="ARBA00023163"/>
    </source>
</evidence>
<dbReference type="EC" id="2.7.7.101" evidence="12"/>
<dbReference type="EMBL" id="AP017470">
    <property type="protein sequence ID" value="BBB33020.1"/>
    <property type="molecule type" value="Genomic_DNA"/>
</dbReference>
<comment type="function">
    <text evidence="12 13">RNA polymerase that catalyzes the synthesis of short RNA molecules used as primers for DNA polymerase during DNA replication.</text>
</comment>
<dbReference type="Pfam" id="PF13155">
    <property type="entry name" value="Toprim_2"/>
    <property type="match status" value="1"/>
</dbReference>
<dbReference type="GO" id="GO:0006269">
    <property type="term" value="P:DNA replication, synthesis of primer"/>
    <property type="evidence" value="ECO:0007669"/>
    <property type="project" value="UniProtKB-UniRule"/>
</dbReference>
<dbReference type="SUPFAM" id="SSF56731">
    <property type="entry name" value="DNA primase core"/>
    <property type="match status" value="1"/>
</dbReference>
<dbReference type="InterPro" id="IPR002694">
    <property type="entry name" value="Znf_CHC2"/>
</dbReference>
<dbReference type="GO" id="GO:0005737">
    <property type="term" value="C:cytoplasm"/>
    <property type="evidence" value="ECO:0007669"/>
    <property type="project" value="TreeGrafter"/>
</dbReference>
<evidence type="ECO:0000256" key="13">
    <source>
        <dbReference type="PIRNR" id="PIRNR002811"/>
    </source>
</evidence>
<dbReference type="GO" id="GO:0000428">
    <property type="term" value="C:DNA-directed RNA polymerase complex"/>
    <property type="evidence" value="ECO:0007669"/>
    <property type="project" value="UniProtKB-KW"/>
</dbReference>
<dbReference type="AlphaFoldDB" id="A0A7R6PY80"/>
<dbReference type="InterPro" id="IPR006295">
    <property type="entry name" value="DNA_primase_DnaG"/>
</dbReference>
<keyword evidence="8 12" id="KW-0862">Zinc</keyword>
<name>A0A7R6PY80_9BACT</name>
<evidence type="ECO:0000256" key="9">
    <source>
        <dbReference type="ARBA" id="ARBA00022842"/>
    </source>
</evidence>
<dbReference type="PANTHER" id="PTHR30313">
    <property type="entry name" value="DNA PRIMASE"/>
    <property type="match status" value="1"/>
</dbReference>
<dbReference type="Pfam" id="PF01807">
    <property type="entry name" value="Zn_ribbon_DnaG"/>
    <property type="match status" value="1"/>
</dbReference>
<evidence type="ECO:0000256" key="6">
    <source>
        <dbReference type="ARBA" id="ARBA00022723"/>
    </source>
</evidence>
<dbReference type="InterPro" id="IPR006171">
    <property type="entry name" value="TOPRIM_dom"/>
</dbReference>